<dbReference type="SUPFAM" id="SSF47336">
    <property type="entry name" value="ACP-like"/>
    <property type="match status" value="1"/>
</dbReference>
<comment type="caution">
    <text evidence="2">The sequence shown here is derived from an EMBL/GenBank/DDBJ whole genome shotgun (WGS) entry which is preliminary data.</text>
</comment>
<gene>
    <name evidence="2" type="ORF">JM949_01880</name>
</gene>
<dbReference type="Pfam" id="PF00550">
    <property type="entry name" value="PP-binding"/>
    <property type="match status" value="1"/>
</dbReference>
<dbReference type="InterPro" id="IPR009081">
    <property type="entry name" value="PP-bd_ACP"/>
</dbReference>
<dbReference type="RefSeq" id="WP_203146725.1">
    <property type="nucleotide sequence ID" value="NZ_JAEVHL010000004.1"/>
</dbReference>
<sequence length="87" mass="9595">MSSEAEFITAALQFLDEIGADTSEVEADTHLFDSNVLDSLGTLAFLDFLEQQRGSDIDLDQLDMDEIATLRRAYRFTGGYEPSGVAQ</sequence>
<organism evidence="2 3">
    <name type="scientific">Micromonospora tarensis</name>
    <dbReference type="NCBI Taxonomy" id="2806100"/>
    <lineage>
        <taxon>Bacteria</taxon>
        <taxon>Bacillati</taxon>
        <taxon>Actinomycetota</taxon>
        <taxon>Actinomycetes</taxon>
        <taxon>Micromonosporales</taxon>
        <taxon>Micromonosporaceae</taxon>
        <taxon>Micromonospora</taxon>
    </lineage>
</organism>
<keyword evidence="3" id="KW-1185">Reference proteome</keyword>
<reference evidence="2 3" key="1">
    <citation type="submission" date="2021-01" db="EMBL/GenBank/DDBJ databases">
        <title>Draft genome sequence of Micromonospora sp. strain STR1s_6.</title>
        <authorList>
            <person name="Karlyshev A."/>
            <person name="Jawad R."/>
        </authorList>
    </citation>
    <scope>NUCLEOTIDE SEQUENCE [LARGE SCALE GENOMIC DNA]</scope>
    <source>
        <strain evidence="2 3">STR1S-6</strain>
    </source>
</reference>
<dbReference type="Gene3D" id="1.10.1200.10">
    <property type="entry name" value="ACP-like"/>
    <property type="match status" value="1"/>
</dbReference>
<accession>A0ABS1YAA3</accession>
<dbReference type="PROSITE" id="PS50075">
    <property type="entry name" value="CARRIER"/>
    <property type="match status" value="1"/>
</dbReference>
<dbReference type="Proteomes" id="UP000622245">
    <property type="component" value="Unassembled WGS sequence"/>
</dbReference>
<evidence type="ECO:0000313" key="3">
    <source>
        <dbReference type="Proteomes" id="UP000622245"/>
    </source>
</evidence>
<dbReference type="EMBL" id="JAEVHL010000004">
    <property type="protein sequence ID" value="MBM0274300.1"/>
    <property type="molecule type" value="Genomic_DNA"/>
</dbReference>
<protein>
    <recommendedName>
        <fullName evidence="1">Carrier domain-containing protein</fullName>
    </recommendedName>
</protein>
<name>A0ABS1YAA3_9ACTN</name>
<dbReference type="InterPro" id="IPR036736">
    <property type="entry name" value="ACP-like_sf"/>
</dbReference>
<proteinExistence type="predicted"/>
<evidence type="ECO:0000259" key="1">
    <source>
        <dbReference type="PROSITE" id="PS50075"/>
    </source>
</evidence>
<feature type="domain" description="Carrier" evidence="1">
    <location>
        <begin position="1"/>
        <end position="81"/>
    </location>
</feature>
<evidence type="ECO:0000313" key="2">
    <source>
        <dbReference type="EMBL" id="MBM0274300.1"/>
    </source>
</evidence>